<dbReference type="AlphaFoldDB" id="A0A5K1ARN3"/>
<proteinExistence type="predicted"/>
<feature type="compositionally biased region" description="Basic and acidic residues" evidence="1">
    <location>
        <begin position="146"/>
        <end position="155"/>
    </location>
</feature>
<feature type="compositionally biased region" description="Basic and acidic residues" evidence="1">
    <location>
        <begin position="172"/>
        <end position="182"/>
    </location>
</feature>
<evidence type="ECO:0000313" key="2">
    <source>
        <dbReference type="EMBL" id="VVW04802.1"/>
    </source>
</evidence>
<gene>
    <name evidence="2" type="ORF">NYM_LOCUS12393</name>
</gene>
<organism evidence="2">
    <name type="scientific">Nymphaea colorata</name>
    <name type="common">pocket water lily</name>
    <dbReference type="NCBI Taxonomy" id="210225"/>
    <lineage>
        <taxon>Eukaryota</taxon>
        <taxon>Viridiplantae</taxon>
        <taxon>Streptophyta</taxon>
        <taxon>Embryophyta</taxon>
        <taxon>Tracheophyta</taxon>
        <taxon>Spermatophyta</taxon>
        <taxon>Magnoliopsida</taxon>
        <taxon>Nymphaeales</taxon>
        <taxon>Nymphaeaceae</taxon>
        <taxon>Nymphaea</taxon>
    </lineage>
</organism>
<name>A0A5K1ARN3_9MAGN</name>
<feature type="compositionally biased region" description="Pro residues" evidence="1">
    <location>
        <begin position="59"/>
        <end position="74"/>
    </location>
</feature>
<dbReference type="EMBL" id="LR721780">
    <property type="protein sequence ID" value="VVW04802.1"/>
    <property type="molecule type" value="Genomic_DNA"/>
</dbReference>
<sequence length="228" mass="24380">MEDPYASIAAHCVISDSQRKLLGDPPPVPPDCLGFSSPSDRSPSVQSQPVDGIFMCSPPDTPHATPPQSVPPPVAVDSPSTNDDPPRDPRVRPIVNLIRSFWEGREQEVELSWPKSTSKARPAATSGGRASGSPLQVANATLGLKTARETTEKRGSAVGSKRSRRLPASIVDKGKELAEESPEEARAEGLADLMGLLFDEADTSIGDVDILELSVKAGLTFPLPKWRR</sequence>
<feature type="compositionally biased region" description="Low complexity" evidence="1">
    <location>
        <begin position="36"/>
        <end position="50"/>
    </location>
</feature>
<accession>A0A5K1ARN3</accession>
<dbReference type="Gramene" id="NC2G0034110.1">
    <property type="protein sequence ID" value="NC2G0034110.1:cds"/>
    <property type="gene ID" value="NC2G0034110"/>
</dbReference>
<feature type="region of interest" description="Disordered" evidence="1">
    <location>
        <begin position="17"/>
        <end position="92"/>
    </location>
</feature>
<feature type="region of interest" description="Disordered" evidence="1">
    <location>
        <begin position="106"/>
        <end position="182"/>
    </location>
</feature>
<reference evidence="2" key="1">
    <citation type="submission" date="2019-09" db="EMBL/GenBank/DDBJ databases">
        <authorList>
            <person name="Zhang L."/>
        </authorList>
    </citation>
    <scope>NUCLEOTIDE SEQUENCE</scope>
</reference>
<protein>
    <submittedName>
        <fullName evidence="2">Uncharacterized protein</fullName>
    </submittedName>
</protein>
<evidence type="ECO:0000256" key="1">
    <source>
        <dbReference type="SAM" id="MobiDB-lite"/>
    </source>
</evidence>